<organism evidence="4 5">
    <name type="scientific">Camelina sativa</name>
    <name type="common">False flax</name>
    <name type="synonym">Myagrum sativum</name>
    <dbReference type="NCBI Taxonomy" id="90675"/>
    <lineage>
        <taxon>Eukaryota</taxon>
        <taxon>Viridiplantae</taxon>
        <taxon>Streptophyta</taxon>
        <taxon>Embryophyta</taxon>
        <taxon>Tracheophyta</taxon>
        <taxon>Spermatophyta</taxon>
        <taxon>Magnoliopsida</taxon>
        <taxon>eudicotyledons</taxon>
        <taxon>Gunneridae</taxon>
        <taxon>Pentapetalae</taxon>
        <taxon>rosids</taxon>
        <taxon>malvids</taxon>
        <taxon>Brassicales</taxon>
        <taxon>Brassicaceae</taxon>
        <taxon>Camelineae</taxon>
        <taxon>Camelina</taxon>
    </lineage>
</organism>
<dbReference type="InterPro" id="IPR036047">
    <property type="entry name" value="F-box-like_dom_sf"/>
</dbReference>
<protein>
    <submittedName>
        <fullName evidence="5">FBD-associated F-box protein At5g56430</fullName>
    </submittedName>
</protein>
<dbReference type="Proteomes" id="UP000694864">
    <property type="component" value="Chromosome 18"/>
</dbReference>
<accession>A0ABM1RA37</accession>
<keyword evidence="4" id="KW-1185">Reference proteome</keyword>
<evidence type="ECO:0000313" key="4">
    <source>
        <dbReference type="Proteomes" id="UP000694864"/>
    </source>
</evidence>
<evidence type="ECO:0000313" key="5">
    <source>
        <dbReference type="RefSeq" id="XP_019095875.1"/>
    </source>
</evidence>
<sequence length="332" mass="37902">MRNINDLPNDLLVKILSSVPTKVAVSTCLLSKRWGSVWKLIPKLDYDDSLSAAPPGLYKYETLVFLGVKKVAIDNVPSTTCFRSLKSLSLLDVWFSSDETVTRLLSCCPILETLVVHRLGRDKVKTFAICVPSLKSLTIRHIVGGYHEPRNDNGFVINAPSLKYLNIVDHLSRLYSLVNMPEQMKADIHIRHCDSEKLLGCLTSSKNLSLCLKPLEGAYPHSDFDQLVSLDLGVMCSFNWLNLILRRSPKLRALRLYQAREVYWSCRKSNSVRTKWRQPIFVPECLLLRLRTVDWFEYKGTEEEKSVVMYLLKNGNSLETMSIKFSESITLE</sequence>
<evidence type="ECO:0000259" key="2">
    <source>
        <dbReference type="Pfam" id="PF08387"/>
    </source>
</evidence>
<dbReference type="InterPro" id="IPR053781">
    <property type="entry name" value="F-box_AtFBL13-like"/>
</dbReference>
<reference evidence="5" key="2">
    <citation type="submission" date="2025-08" db="UniProtKB">
        <authorList>
            <consortium name="RefSeq"/>
        </authorList>
    </citation>
    <scope>IDENTIFICATION</scope>
    <source>
        <tissue evidence="5">Leaf</tissue>
    </source>
</reference>
<dbReference type="InterPro" id="IPR032675">
    <property type="entry name" value="LRR_dom_sf"/>
</dbReference>
<dbReference type="Pfam" id="PF08387">
    <property type="entry name" value="FBD"/>
    <property type="match status" value="1"/>
</dbReference>
<dbReference type="Gene3D" id="3.80.10.10">
    <property type="entry name" value="Ribonuclease Inhibitor"/>
    <property type="match status" value="1"/>
</dbReference>
<dbReference type="SUPFAM" id="SSF81383">
    <property type="entry name" value="F-box domain"/>
    <property type="match status" value="1"/>
</dbReference>
<dbReference type="InterPro" id="IPR050232">
    <property type="entry name" value="FBL13/AtMIF1-like"/>
</dbReference>
<dbReference type="GeneID" id="109130609"/>
<dbReference type="Pfam" id="PF24758">
    <property type="entry name" value="LRR_At5g56370"/>
    <property type="match status" value="1"/>
</dbReference>
<dbReference type="InterPro" id="IPR001810">
    <property type="entry name" value="F-box_dom"/>
</dbReference>
<dbReference type="SUPFAM" id="SSF52058">
    <property type="entry name" value="L domain-like"/>
    <property type="match status" value="1"/>
</dbReference>
<name>A0ABM1RA37_CAMSA</name>
<dbReference type="Pfam" id="PF00646">
    <property type="entry name" value="F-box"/>
    <property type="match status" value="1"/>
</dbReference>
<feature type="domain" description="F-box/LRR-repeat protein 15/At3g58940/PEG3-like LRR" evidence="3">
    <location>
        <begin position="54"/>
        <end position="205"/>
    </location>
</feature>
<feature type="domain" description="F-box" evidence="1">
    <location>
        <begin position="4"/>
        <end position="40"/>
    </location>
</feature>
<feature type="domain" description="FBD" evidence="2">
    <location>
        <begin position="278"/>
        <end position="323"/>
    </location>
</feature>
<dbReference type="PANTHER" id="PTHR31900:SF34">
    <property type="entry name" value="EMB|CAB62440.1-RELATED"/>
    <property type="match status" value="1"/>
</dbReference>
<dbReference type="PANTHER" id="PTHR31900">
    <property type="entry name" value="F-BOX/RNI SUPERFAMILY PROTEIN-RELATED"/>
    <property type="match status" value="1"/>
</dbReference>
<dbReference type="InterPro" id="IPR055411">
    <property type="entry name" value="LRR_FXL15/At3g58940/PEG3-like"/>
</dbReference>
<proteinExistence type="predicted"/>
<dbReference type="RefSeq" id="XP_019095875.1">
    <property type="nucleotide sequence ID" value="XM_019240330.1"/>
</dbReference>
<reference evidence="4" key="1">
    <citation type="journal article" date="2014" name="Nat. Commun.">
        <title>The emerging biofuel crop Camelina sativa retains a highly undifferentiated hexaploid genome structure.</title>
        <authorList>
            <person name="Kagale S."/>
            <person name="Koh C."/>
            <person name="Nixon J."/>
            <person name="Bollina V."/>
            <person name="Clarke W.E."/>
            <person name="Tuteja R."/>
            <person name="Spillane C."/>
            <person name="Robinson S.J."/>
            <person name="Links M.G."/>
            <person name="Clarke C."/>
            <person name="Higgins E.E."/>
            <person name="Huebert T."/>
            <person name="Sharpe A.G."/>
            <person name="Parkin I.A."/>
        </authorList>
    </citation>
    <scope>NUCLEOTIDE SEQUENCE [LARGE SCALE GENOMIC DNA]</scope>
    <source>
        <strain evidence="4">cv. DH55</strain>
    </source>
</reference>
<evidence type="ECO:0000259" key="3">
    <source>
        <dbReference type="Pfam" id="PF24758"/>
    </source>
</evidence>
<dbReference type="InterPro" id="IPR006566">
    <property type="entry name" value="FBD"/>
</dbReference>
<dbReference type="CDD" id="cd22160">
    <property type="entry name" value="F-box_AtFBL13-like"/>
    <property type="match status" value="1"/>
</dbReference>
<evidence type="ECO:0000259" key="1">
    <source>
        <dbReference type="Pfam" id="PF00646"/>
    </source>
</evidence>
<gene>
    <name evidence="5" type="primary">LOC109130609</name>
</gene>